<evidence type="ECO:0000256" key="10">
    <source>
        <dbReference type="ARBA" id="ARBA00023237"/>
    </source>
</evidence>
<dbReference type="InterPro" id="IPR036942">
    <property type="entry name" value="Beta-barrel_TonB_sf"/>
</dbReference>
<dbReference type="Pfam" id="PF07715">
    <property type="entry name" value="Plug"/>
    <property type="match status" value="1"/>
</dbReference>
<evidence type="ECO:0000259" key="15">
    <source>
        <dbReference type="Pfam" id="PF07715"/>
    </source>
</evidence>
<evidence type="ECO:0000256" key="13">
    <source>
        <dbReference type="SAM" id="SignalP"/>
    </source>
</evidence>
<accession>A0A4Q4J132</accession>
<evidence type="ECO:0000313" key="16">
    <source>
        <dbReference type="EMBL" id="RYL99069.1"/>
    </source>
</evidence>
<keyword evidence="6" id="KW-0408">Iron</keyword>
<keyword evidence="2 11" id="KW-0813">Transport</keyword>
<evidence type="ECO:0000256" key="7">
    <source>
        <dbReference type="ARBA" id="ARBA00023065"/>
    </source>
</evidence>
<feature type="chain" id="PRO_5020234952" evidence="13">
    <location>
        <begin position="22"/>
        <end position="763"/>
    </location>
</feature>
<evidence type="ECO:0000256" key="1">
    <source>
        <dbReference type="ARBA" id="ARBA00004571"/>
    </source>
</evidence>
<dbReference type="InterPro" id="IPR012910">
    <property type="entry name" value="Plug_dom"/>
</dbReference>
<dbReference type="InterPro" id="IPR000531">
    <property type="entry name" value="Beta-barrel_TonB"/>
</dbReference>
<keyword evidence="9 11" id="KW-0472">Membrane</keyword>
<keyword evidence="4" id="KW-0410">Iron transport</keyword>
<dbReference type="InterPro" id="IPR039426">
    <property type="entry name" value="TonB-dep_rcpt-like"/>
</dbReference>
<dbReference type="EMBL" id="SEOM01000007">
    <property type="protein sequence ID" value="RYL99069.1"/>
    <property type="molecule type" value="Genomic_DNA"/>
</dbReference>
<keyword evidence="3 11" id="KW-1134">Transmembrane beta strand</keyword>
<feature type="signal peptide" evidence="13">
    <location>
        <begin position="1"/>
        <end position="21"/>
    </location>
</feature>
<dbReference type="GO" id="GO:0009279">
    <property type="term" value="C:cell outer membrane"/>
    <property type="evidence" value="ECO:0007669"/>
    <property type="project" value="UniProtKB-SubCell"/>
</dbReference>
<evidence type="ECO:0000259" key="14">
    <source>
        <dbReference type="Pfam" id="PF00593"/>
    </source>
</evidence>
<dbReference type="PROSITE" id="PS52016">
    <property type="entry name" value="TONB_DEPENDENT_REC_3"/>
    <property type="match status" value="1"/>
</dbReference>
<reference evidence="16 17" key="1">
    <citation type="submission" date="2019-02" db="EMBL/GenBank/DDBJ databases">
        <authorList>
            <person name="Feng G."/>
        </authorList>
    </citation>
    <scope>NUCLEOTIDE SEQUENCE [LARGE SCALE GENOMIC DNA]</scope>
    <source>
        <strain evidence="16 17">DSM 26779</strain>
    </source>
</reference>
<dbReference type="Pfam" id="PF00593">
    <property type="entry name" value="TonB_dep_Rec_b-barrel"/>
    <property type="match status" value="1"/>
</dbReference>
<keyword evidence="5 11" id="KW-0812">Transmembrane</keyword>
<evidence type="ECO:0000256" key="2">
    <source>
        <dbReference type="ARBA" id="ARBA00022448"/>
    </source>
</evidence>
<feature type="domain" description="TonB-dependent receptor-like beta-barrel" evidence="14">
    <location>
        <begin position="288"/>
        <end position="730"/>
    </location>
</feature>
<comment type="subcellular location">
    <subcellularLocation>
        <location evidence="1 11">Cell outer membrane</location>
        <topology evidence="1 11">Multi-pass membrane protein</topology>
    </subcellularLocation>
</comment>
<evidence type="ECO:0000256" key="6">
    <source>
        <dbReference type="ARBA" id="ARBA00023004"/>
    </source>
</evidence>
<protein>
    <submittedName>
        <fullName evidence="16">TonB-dependent receptor</fullName>
    </submittedName>
</protein>
<evidence type="ECO:0000256" key="11">
    <source>
        <dbReference type="PROSITE-ProRule" id="PRU01360"/>
    </source>
</evidence>
<evidence type="ECO:0000313" key="17">
    <source>
        <dbReference type="Proteomes" id="UP000292734"/>
    </source>
</evidence>
<evidence type="ECO:0000256" key="5">
    <source>
        <dbReference type="ARBA" id="ARBA00022692"/>
    </source>
</evidence>
<keyword evidence="10 11" id="KW-0998">Cell outer membrane</keyword>
<gene>
    <name evidence="16" type="ORF">EWH08_15860</name>
</gene>
<keyword evidence="8 12" id="KW-0798">TonB box</keyword>
<keyword evidence="16" id="KW-0675">Receptor</keyword>
<dbReference type="Proteomes" id="UP000292734">
    <property type="component" value="Unassembled WGS sequence"/>
</dbReference>
<evidence type="ECO:0000256" key="8">
    <source>
        <dbReference type="ARBA" id="ARBA00023077"/>
    </source>
</evidence>
<dbReference type="PANTHER" id="PTHR32552">
    <property type="entry name" value="FERRICHROME IRON RECEPTOR-RELATED"/>
    <property type="match status" value="1"/>
</dbReference>
<evidence type="ECO:0000256" key="12">
    <source>
        <dbReference type="RuleBase" id="RU003357"/>
    </source>
</evidence>
<dbReference type="PANTHER" id="PTHR32552:SF81">
    <property type="entry name" value="TONB-DEPENDENT OUTER MEMBRANE RECEPTOR"/>
    <property type="match status" value="1"/>
</dbReference>
<dbReference type="RefSeq" id="WP_037508326.1">
    <property type="nucleotide sequence ID" value="NZ_JACBZE010000008.1"/>
</dbReference>
<evidence type="ECO:0000256" key="9">
    <source>
        <dbReference type="ARBA" id="ARBA00023136"/>
    </source>
</evidence>
<comment type="caution">
    <text evidence="16">The sequence shown here is derived from an EMBL/GenBank/DDBJ whole genome shotgun (WGS) entry which is preliminary data.</text>
</comment>
<dbReference type="AlphaFoldDB" id="A0A4Q4J132"/>
<dbReference type="GO" id="GO:0006826">
    <property type="term" value="P:iron ion transport"/>
    <property type="evidence" value="ECO:0007669"/>
    <property type="project" value="UniProtKB-KW"/>
</dbReference>
<proteinExistence type="inferred from homology"/>
<comment type="similarity">
    <text evidence="11 12">Belongs to the TonB-dependent receptor family.</text>
</comment>
<evidence type="ECO:0000256" key="4">
    <source>
        <dbReference type="ARBA" id="ARBA00022496"/>
    </source>
</evidence>
<dbReference type="Gene3D" id="2.40.170.20">
    <property type="entry name" value="TonB-dependent receptor, beta-barrel domain"/>
    <property type="match status" value="1"/>
</dbReference>
<keyword evidence="13" id="KW-0732">Signal</keyword>
<feature type="domain" description="TonB-dependent receptor plug" evidence="15">
    <location>
        <begin position="53"/>
        <end position="159"/>
    </location>
</feature>
<sequence length="763" mass="83367">MRIYIVASAVGLAGVMSGASAREAHGETLPSSIQAESADSGLIVTGEKLRRSLQDTPASVAVTTSRSIEEQGMISAYDVLDRTPNVAVDGNRTTFSMRGIDAFNVSGGGEGALASIYVDGAPIPRLALASGPLDLFDVAQVEIWRGPQSTVQGRNALAGSVIINTVDPGFDWTGRARLLLTDEDGQRRAGIAVGGPIIEDEIAFRLAAEASKAAGLIHNVTTGGNGDPQRSNTLRGKLLLEPRALPALRLLGTLLYDRHQRGTFYTELDPPYDPHARIVTSDIQDKKRVTSAIGTFSTEYEIDSESVFKSVTSYSRIRFRSLSDANRTAIPGQLSRMDDLTRTFQQEVRFNFRRNWVDGLVGAYYLRERRAYSYSALQSLSLVNLGIGRQLQAAGLSPAMAEAVLNLYGGILPISNDLANPRMTNNHAGFVDLTFPLGQRMHLRLGLRYDAETQIQSATQRIAIDRHLPDPERLAAPALAPVVRRLNSLLLGLVQGANSAEPLRRVRYHAWLPKLGLSYDLASNVALSLTAQRGYRAGGSGFNEQRAESYDFAPEHSTTYEWAVRSSWFGKRFSLNANLYRTDWRDQQVLIQLTPGALYDTRIVNAGKSRLHGLEIESHAAVTRTLALFAGLGFGSARFKNFPLAGDTALESAQGKAFPLAPRWTLSGSATFSHPKGWLANLNANHRSAYYQSVMDQRVRDIPARTIVNAKLGWQGRRLGAFLTAANVFNVQKLNQFFVDVDGRRCGTLNPPRILGVSLEGRM</sequence>
<organism evidence="16 17">
    <name type="scientific">Sphingobium indicum</name>
    <dbReference type="NCBI Taxonomy" id="332055"/>
    <lineage>
        <taxon>Bacteria</taxon>
        <taxon>Pseudomonadati</taxon>
        <taxon>Pseudomonadota</taxon>
        <taxon>Alphaproteobacteria</taxon>
        <taxon>Sphingomonadales</taxon>
        <taxon>Sphingomonadaceae</taxon>
        <taxon>Sphingobium</taxon>
    </lineage>
</organism>
<dbReference type="SUPFAM" id="SSF56935">
    <property type="entry name" value="Porins"/>
    <property type="match status" value="1"/>
</dbReference>
<name>A0A4Q4J132_9SPHN</name>
<keyword evidence="7" id="KW-0406">Ion transport</keyword>
<evidence type="ECO:0000256" key="3">
    <source>
        <dbReference type="ARBA" id="ARBA00022452"/>
    </source>
</evidence>